<feature type="binding site" evidence="16">
    <location>
        <begin position="37"/>
        <end position="39"/>
    </location>
    <ligand>
        <name>GTP</name>
        <dbReference type="ChEBI" id="CHEBI:37565"/>
    </ligand>
</feature>
<dbReference type="SUPFAM" id="SSF52540">
    <property type="entry name" value="P-loop containing nucleoside triphosphate hydrolases"/>
    <property type="match status" value="1"/>
</dbReference>
<keyword evidence="8 14" id="KW-0169">Cobalamin biosynthesis</keyword>
<dbReference type="PIRSF" id="PIRSF006135">
    <property type="entry name" value="CobU"/>
    <property type="match status" value="1"/>
</dbReference>
<dbReference type="GO" id="GO:0043752">
    <property type="term" value="F:adenosylcobinamide kinase activity"/>
    <property type="evidence" value="ECO:0007669"/>
    <property type="project" value="UniProtKB-EC"/>
</dbReference>
<sequence>MSQQLILGGARSGKSRLAQTRAQQWQTQTGGEVMVIATAENHSGEGSMAARIAHHQANRPAHWLTVETSRDLAAALLENSRVDRLIVVDCLTLWLANEMFADNSSWPHPKQALLEALAQLNGPVIFIGNELGQAVVPLGQDNRNFVDECGWLHQALAQRVNQVTLTVAGLPVELKR</sequence>
<comment type="pathway">
    <text evidence="6 14">Cofactor biosynthesis; adenosylcobalamin biosynthesis; adenosylcobalamin from cob(II)yrinate a,c-diamide: step 5/7.</text>
</comment>
<accession>A0A6H1UDH8</accession>
<dbReference type="InterPro" id="IPR003203">
    <property type="entry name" value="CobU/CobP"/>
</dbReference>
<evidence type="ECO:0000256" key="13">
    <source>
        <dbReference type="ARBA" id="ARBA00023134"/>
    </source>
</evidence>
<dbReference type="GO" id="GO:0009236">
    <property type="term" value="P:cobalamin biosynthetic process"/>
    <property type="evidence" value="ECO:0007669"/>
    <property type="project" value="UniProtKB-UniRule"/>
</dbReference>
<evidence type="ECO:0000256" key="6">
    <source>
        <dbReference type="ARBA" id="ARBA00005159"/>
    </source>
</evidence>
<dbReference type="Gene3D" id="3.40.50.300">
    <property type="entry name" value="P-loop containing nucleotide triphosphate hydrolases"/>
    <property type="match status" value="1"/>
</dbReference>
<evidence type="ECO:0000256" key="8">
    <source>
        <dbReference type="ARBA" id="ARBA00022573"/>
    </source>
</evidence>
<dbReference type="EC" id="2.7.7.62" evidence="14"/>
<dbReference type="Pfam" id="PF02283">
    <property type="entry name" value="CobU"/>
    <property type="match status" value="1"/>
</dbReference>
<proteinExistence type="inferred from homology"/>
<dbReference type="PANTHER" id="PTHR34848">
    <property type="match status" value="1"/>
</dbReference>
<evidence type="ECO:0000256" key="4">
    <source>
        <dbReference type="ARBA" id="ARBA00003889"/>
    </source>
</evidence>
<evidence type="ECO:0000256" key="2">
    <source>
        <dbReference type="ARBA" id="ARBA00000711"/>
    </source>
</evidence>
<evidence type="ECO:0000256" key="7">
    <source>
        <dbReference type="ARBA" id="ARBA00007490"/>
    </source>
</evidence>
<feature type="binding site" evidence="16">
    <location>
        <position position="89"/>
    </location>
    <ligand>
        <name>GTP</name>
        <dbReference type="ChEBI" id="CHEBI:37565"/>
    </ligand>
</feature>
<dbReference type="Proteomes" id="UP000501602">
    <property type="component" value="Chromosome"/>
</dbReference>
<evidence type="ECO:0000256" key="3">
    <source>
        <dbReference type="ARBA" id="ARBA00001522"/>
    </source>
</evidence>
<comment type="similarity">
    <text evidence="7 14">Belongs to the CobU/CobP family.</text>
</comment>
<evidence type="ECO:0000256" key="11">
    <source>
        <dbReference type="ARBA" id="ARBA00022777"/>
    </source>
</evidence>
<evidence type="ECO:0000256" key="1">
    <source>
        <dbReference type="ARBA" id="ARBA00000312"/>
    </source>
</evidence>
<comment type="function">
    <text evidence="4 14">Catalyzes ATP-dependent phosphorylation of adenosylcobinamide and addition of GMP to adenosylcobinamide phosphate.</text>
</comment>
<dbReference type="GO" id="GO:0005525">
    <property type="term" value="F:GTP binding"/>
    <property type="evidence" value="ECO:0007669"/>
    <property type="project" value="UniProtKB-UniRule"/>
</dbReference>
<evidence type="ECO:0000256" key="12">
    <source>
        <dbReference type="ARBA" id="ARBA00022840"/>
    </source>
</evidence>
<dbReference type="GO" id="GO:0008820">
    <property type="term" value="F:cobinamide phosphate guanylyltransferase activity"/>
    <property type="evidence" value="ECO:0007669"/>
    <property type="project" value="UniProtKB-UniRule"/>
</dbReference>
<keyword evidence="10 14" id="KW-0547">Nucleotide-binding</keyword>
<evidence type="ECO:0000256" key="16">
    <source>
        <dbReference type="PIRSR" id="PIRSR006135-2"/>
    </source>
</evidence>
<dbReference type="PANTHER" id="PTHR34848:SF1">
    <property type="entry name" value="BIFUNCTIONAL ADENOSYLCOBALAMIN BIOSYNTHESIS PROTEIN COBU"/>
    <property type="match status" value="1"/>
</dbReference>
<dbReference type="UniPathway" id="UPA00148">
    <property type="reaction ID" value="UER00236"/>
</dbReference>
<evidence type="ECO:0000256" key="15">
    <source>
        <dbReference type="PIRSR" id="PIRSR006135-1"/>
    </source>
</evidence>
<evidence type="ECO:0000313" key="17">
    <source>
        <dbReference type="EMBL" id="QIZ76266.1"/>
    </source>
</evidence>
<feature type="active site" description="GMP-histidine intermediate" evidence="15">
    <location>
        <position position="55"/>
    </location>
</feature>
<dbReference type="AlphaFoldDB" id="A0A6H1UDH8"/>
<comment type="catalytic activity">
    <reaction evidence="2 14">
        <text>adenosylcob(III)inamide phosphate + GTP + H(+) = adenosylcob(III)inamide-GDP + diphosphate</text>
        <dbReference type="Rhea" id="RHEA:22712"/>
        <dbReference type="ChEBI" id="CHEBI:15378"/>
        <dbReference type="ChEBI" id="CHEBI:33019"/>
        <dbReference type="ChEBI" id="CHEBI:37565"/>
        <dbReference type="ChEBI" id="CHEBI:58502"/>
        <dbReference type="ChEBI" id="CHEBI:60487"/>
        <dbReference type="EC" id="2.7.7.62"/>
    </reaction>
</comment>
<keyword evidence="17" id="KW-0548">Nucleotidyltransferase</keyword>
<evidence type="ECO:0000256" key="14">
    <source>
        <dbReference type="PIRNR" id="PIRNR006135"/>
    </source>
</evidence>
<dbReference type="GO" id="GO:0005524">
    <property type="term" value="F:ATP binding"/>
    <property type="evidence" value="ECO:0007669"/>
    <property type="project" value="UniProtKB-UniRule"/>
</dbReference>
<dbReference type="CDD" id="cd00544">
    <property type="entry name" value="CobU"/>
    <property type="match status" value="1"/>
</dbReference>
<evidence type="ECO:0000256" key="5">
    <source>
        <dbReference type="ARBA" id="ARBA00004692"/>
    </source>
</evidence>
<evidence type="ECO:0000256" key="9">
    <source>
        <dbReference type="ARBA" id="ARBA00022679"/>
    </source>
</evidence>
<organism evidence="17 18">
    <name type="scientific">Ferrimonas lipolytica</name>
    <dbReference type="NCBI Taxonomy" id="2724191"/>
    <lineage>
        <taxon>Bacteria</taxon>
        <taxon>Pseudomonadati</taxon>
        <taxon>Pseudomonadota</taxon>
        <taxon>Gammaproteobacteria</taxon>
        <taxon>Alteromonadales</taxon>
        <taxon>Ferrimonadaceae</taxon>
        <taxon>Ferrimonas</taxon>
    </lineage>
</organism>
<reference evidence="17 18" key="1">
    <citation type="submission" date="2020-04" db="EMBL/GenBank/DDBJ databases">
        <title>Ferrimonas sp. S7 isolated from sea water.</title>
        <authorList>
            <person name="Bae S.S."/>
            <person name="Baek K."/>
        </authorList>
    </citation>
    <scope>NUCLEOTIDE SEQUENCE [LARGE SCALE GENOMIC DNA]</scope>
    <source>
        <strain evidence="17 18">S7</strain>
    </source>
</reference>
<dbReference type="InterPro" id="IPR027417">
    <property type="entry name" value="P-loop_NTPase"/>
</dbReference>
<dbReference type="NCBIfam" id="NF004469">
    <property type="entry name" value="PRK05800.1"/>
    <property type="match status" value="1"/>
</dbReference>
<protein>
    <recommendedName>
        <fullName evidence="14">Bifunctional adenosylcobalamin biosynthesis protein</fullName>
        <ecNumber evidence="14">2.7.1.156</ecNumber>
        <ecNumber evidence="14">2.7.7.62</ecNumber>
    </recommendedName>
</protein>
<feature type="binding site" evidence="16">
    <location>
        <begin position="8"/>
        <end position="15"/>
    </location>
    <ligand>
        <name>GTP</name>
        <dbReference type="ChEBI" id="CHEBI:37565"/>
    </ligand>
</feature>
<comment type="pathway">
    <text evidence="5 14">Cofactor biosynthesis; adenosylcobalamin biosynthesis; adenosylcobalamin from cob(II)yrinate a,c-diamide: step 6/7.</text>
</comment>
<name>A0A6H1UDH8_9GAMM</name>
<evidence type="ECO:0000256" key="10">
    <source>
        <dbReference type="ARBA" id="ARBA00022741"/>
    </source>
</evidence>
<dbReference type="KEGG" id="fes:HER31_04780"/>
<dbReference type="EMBL" id="CP051180">
    <property type="protein sequence ID" value="QIZ76266.1"/>
    <property type="molecule type" value="Genomic_DNA"/>
</dbReference>
<keyword evidence="13 14" id="KW-0342">GTP-binding</keyword>
<feature type="binding site" evidence="16">
    <location>
        <position position="67"/>
    </location>
    <ligand>
        <name>GTP</name>
        <dbReference type="ChEBI" id="CHEBI:37565"/>
    </ligand>
</feature>
<gene>
    <name evidence="17" type="primary">cobU</name>
    <name evidence="17" type="ORF">HER31_04780</name>
</gene>
<comment type="catalytic activity">
    <reaction evidence="1 14">
        <text>adenosylcob(III)inamide + ATP = adenosylcob(III)inamide phosphate + ADP + H(+)</text>
        <dbReference type="Rhea" id="RHEA:15769"/>
        <dbReference type="ChEBI" id="CHEBI:2480"/>
        <dbReference type="ChEBI" id="CHEBI:15378"/>
        <dbReference type="ChEBI" id="CHEBI:30616"/>
        <dbReference type="ChEBI" id="CHEBI:58502"/>
        <dbReference type="ChEBI" id="CHEBI:456216"/>
        <dbReference type="EC" id="2.7.1.156"/>
    </reaction>
</comment>
<dbReference type="EC" id="2.7.1.156" evidence="14"/>
<comment type="catalytic activity">
    <reaction evidence="3">
        <text>adenosylcob(III)inamide + GTP = adenosylcob(III)inamide phosphate + GDP + H(+)</text>
        <dbReference type="Rhea" id="RHEA:15765"/>
        <dbReference type="ChEBI" id="CHEBI:2480"/>
        <dbReference type="ChEBI" id="CHEBI:15378"/>
        <dbReference type="ChEBI" id="CHEBI:37565"/>
        <dbReference type="ChEBI" id="CHEBI:58189"/>
        <dbReference type="ChEBI" id="CHEBI:58502"/>
        <dbReference type="EC" id="2.7.1.156"/>
    </reaction>
</comment>
<dbReference type="RefSeq" id="WP_168659526.1">
    <property type="nucleotide sequence ID" value="NZ_CP051180.1"/>
</dbReference>
<keyword evidence="12 14" id="KW-0067">ATP-binding</keyword>
<evidence type="ECO:0000313" key="18">
    <source>
        <dbReference type="Proteomes" id="UP000501602"/>
    </source>
</evidence>
<keyword evidence="9 14" id="KW-0808">Transferase</keyword>
<keyword evidence="11 14" id="KW-0418">Kinase</keyword>
<keyword evidence="18" id="KW-1185">Reference proteome</keyword>